<protein>
    <submittedName>
        <fullName evidence="1">Pyridoxamine 5'-phosphate oxidase family protein</fullName>
    </submittedName>
</protein>
<sequence>MARTDMDAIEIADFLRSQRTGVLCLARDDDSYGVPLSFVYRDDDSGIYFRMGYAPGSQKRKFLDATDHATFVVYGQTDEGWRSVVAEGTLDVLTEDNVDSAVEEATKALDIPYYEVHDRPVEDLEFNIVRLQISHLSGIVEGHEGR</sequence>
<dbReference type="SUPFAM" id="SSF50475">
    <property type="entry name" value="FMN-binding split barrel"/>
    <property type="match status" value="1"/>
</dbReference>
<evidence type="ECO:0000313" key="2">
    <source>
        <dbReference type="Proteomes" id="UP000766550"/>
    </source>
</evidence>
<dbReference type="Pfam" id="PF12900">
    <property type="entry name" value="Pyridox_ox_2"/>
    <property type="match status" value="1"/>
</dbReference>
<evidence type="ECO:0000313" key="1">
    <source>
        <dbReference type="EMBL" id="MBV0924586.1"/>
    </source>
</evidence>
<gene>
    <name evidence="1" type="ORF">KTS45_10290</name>
</gene>
<dbReference type="OrthoDB" id="288110at2157"/>
<comment type="caution">
    <text evidence="1">The sequence shown here is derived from an EMBL/GenBank/DDBJ whole genome shotgun (WGS) entry which is preliminary data.</text>
</comment>
<dbReference type="RefSeq" id="WP_162319147.1">
    <property type="nucleotide sequence ID" value="NZ_JAHQXF010000002.1"/>
</dbReference>
<reference evidence="1 2" key="1">
    <citation type="submission" date="2021-06" db="EMBL/GenBank/DDBJ databases">
        <title>New haloarchaea isolates fom saline soil.</title>
        <authorList>
            <person name="Duran-Viseras A."/>
            <person name="Sanchez-Porro C.S."/>
            <person name="Ventosa A."/>
        </authorList>
    </citation>
    <scope>NUCLEOTIDE SEQUENCE [LARGE SCALE GENOMIC DNA]</scope>
    <source>
        <strain evidence="1 2">JCM 183640</strain>
    </source>
</reference>
<dbReference type="EMBL" id="JAHQXF010000002">
    <property type="protein sequence ID" value="MBV0924586.1"/>
    <property type="molecule type" value="Genomic_DNA"/>
</dbReference>
<dbReference type="AlphaFoldDB" id="A0A8J7Y9L0"/>
<proteinExistence type="predicted"/>
<organism evidence="1 2">
    <name type="scientific">Haloarcula limicola</name>
    <dbReference type="NCBI Taxonomy" id="1429915"/>
    <lineage>
        <taxon>Archaea</taxon>
        <taxon>Methanobacteriati</taxon>
        <taxon>Methanobacteriota</taxon>
        <taxon>Stenosarchaea group</taxon>
        <taxon>Halobacteria</taxon>
        <taxon>Halobacteriales</taxon>
        <taxon>Haloarculaceae</taxon>
        <taxon>Haloarcula</taxon>
    </lineage>
</organism>
<keyword evidence="2" id="KW-1185">Reference proteome</keyword>
<accession>A0A8J7Y9L0</accession>
<dbReference type="Gene3D" id="2.30.110.10">
    <property type="entry name" value="Electron Transport, Fmn-binding Protein, Chain A"/>
    <property type="match status" value="1"/>
</dbReference>
<dbReference type="InterPro" id="IPR012349">
    <property type="entry name" value="Split_barrel_FMN-bd"/>
</dbReference>
<dbReference type="Proteomes" id="UP000766550">
    <property type="component" value="Unassembled WGS sequence"/>
</dbReference>
<name>A0A8J7Y9L0_9EURY</name>
<dbReference type="InterPro" id="IPR024747">
    <property type="entry name" value="Pyridox_Oxase-rel"/>
</dbReference>